<keyword evidence="1" id="KW-0472">Membrane</keyword>
<dbReference type="KEGG" id="fhl:OE105_05030"/>
<feature type="transmembrane region" description="Helical" evidence="1">
    <location>
        <begin position="97"/>
        <end position="115"/>
    </location>
</feature>
<accession>A0A9E8M1Y6</accession>
<organism evidence="2 3">
    <name type="scientific">Fervidibacillus halotolerans</name>
    <dbReference type="NCBI Taxonomy" id="2980027"/>
    <lineage>
        <taxon>Bacteria</taxon>
        <taxon>Bacillati</taxon>
        <taxon>Bacillota</taxon>
        <taxon>Bacilli</taxon>
        <taxon>Bacillales</taxon>
        <taxon>Bacillaceae</taxon>
        <taxon>Fervidibacillus</taxon>
    </lineage>
</organism>
<feature type="transmembrane region" description="Helical" evidence="1">
    <location>
        <begin position="127"/>
        <end position="146"/>
    </location>
</feature>
<dbReference type="EMBL" id="CP106877">
    <property type="protein sequence ID" value="WAA13477.1"/>
    <property type="molecule type" value="Genomic_DNA"/>
</dbReference>
<evidence type="ECO:0000256" key="1">
    <source>
        <dbReference type="SAM" id="Phobius"/>
    </source>
</evidence>
<evidence type="ECO:0000313" key="2">
    <source>
        <dbReference type="EMBL" id="WAA13477.1"/>
    </source>
</evidence>
<keyword evidence="1" id="KW-0812">Transmembrane</keyword>
<gene>
    <name evidence="2" type="ORF">OE105_05030</name>
</gene>
<dbReference type="Proteomes" id="UP001164726">
    <property type="component" value="Chromosome"/>
</dbReference>
<keyword evidence="3" id="KW-1185">Reference proteome</keyword>
<evidence type="ECO:0000313" key="3">
    <source>
        <dbReference type="Proteomes" id="UP001164726"/>
    </source>
</evidence>
<evidence type="ECO:0008006" key="4">
    <source>
        <dbReference type="Google" id="ProtNLM"/>
    </source>
</evidence>
<dbReference type="RefSeq" id="WP_275421645.1">
    <property type="nucleotide sequence ID" value="NZ_CP106877.1"/>
</dbReference>
<dbReference type="PANTHER" id="PTHR43849:SF2">
    <property type="entry name" value="BLL3936 PROTEIN"/>
    <property type="match status" value="1"/>
</dbReference>
<dbReference type="AlphaFoldDB" id="A0A9E8M1Y6"/>
<keyword evidence="1" id="KW-1133">Transmembrane helix</keyword>
<name>A0A9E8M1Y6_9BACI</name>
<proteinExistence type="predicted"/>
<dbReference type="PANTHER" id="PTHR43849">
    <property type="entry name" value="BLL3936 PROTEIN"/>
    <property type="match status" value="1"/>
</dbReference>
<feature type="transmembrane region" description="Helical" evidence="1">
    <location>
        <begin position="153"/>
        <end position="174"/>
    </location>
</feature>
<sequence>MALFKKKKKEMETESLSAEQILEKYDRESTYRRNLGKWSWVVTFIGVSLTLFHLYTGYRGAFASQIQGPIHLGTALGLIFLLYPAKKGLHRKQKGVPWYDVILAFTALFVGYYNVIFYEELVTERIVFGYNTLDVIVASLGVLLVLEAARRSVGLPIVIVASIAILYAMFGNYIPTKLFSHRGFSWETVVTDLYLSILQIF</sequence>
<feature type="transmembrane region" description="Helical" evidence="1">
    <location>
        <begin position="68"/>
        <end position="85"/>
    </location>
</feature>
<reference evidence="2" key="1">
    <citation type="submission" date="2022-09" db="EMBL/GenBank/DDBJ databases">
        <title>Complete Genomes of Fervidibacillus albus and Fervidibacillus halotolerans isolated from tidal flat sediments.</title>
        <authorList>
            <person name="Kwon K.K."/>
            <person name="Yang S.-H."/>
            <person name="Park M.J."/>
            <person name="Oh H.-M."/>
        </authorList>
    </citation>
    <scope>NUCLEOTIDE SEQUENCE</scope>
    <source>
        <strain evidence="2">MEBiC13594</strain>
    </source>
</reference>
<feature type="transmembrane region" description="Helical" evidence="1">
    <location>
        <begin position="38"/>
        <end position="56"/>
    </location>
</feature>
<protein>
    <recommendedName>
        <fullName evidence="4">C4-dicarboxylate ABC transporter permease</fullName>
    </recommendedName>
</protein>